<dbReference type="AlphaFoldDB" id="A5FI92"/>
<dbReference type="RefSeq" id="WP_012024123.1">
    <property type="nucleotide sequence ID" value="NC_009441.1"/>
</dbReference>
<keyword evidence="1" id="KW-0175">Coiled coil</keyword>
<dbReference type="KEGG" id="fjo:Fjoh_2052"/>
<dbReference type="GeneID" id="31764954"/>
<name>A5FI92_FLAJ1</name>
<dbReference type="HOGENOM" id="CLU_764507_0_0_10"/>
<evidence type="ECO:0000313" key="2">
    <source>
        <dbReference type="EMBL" id="ABQ05083.1"/>
    </source>
</evidence>
<feature type="coiled-coil region" evidence="1">
    <location>
        <begin position="60"/>
        <end position="87"/>
    </location>
</feature>
<sequence length="362" mass="39671">MSTNHNRIKVADLEVNQPDKILTTNSNGELDFTDIKNIKAESYNGLDYTLEGKALDARQGKALKDSLDNLNSNLNEKENTSNKVQDIEINKNSSTAFPSIKSIYDWSKGLFKTWILSIENFSSTAYTLNAENINKRTVFSSSSPVTITIPNDSVISLPIGTKKEFTQKGTGLVTINGTGISFITNIPLTISNGETRILTKTGANEWLIDGFLVNTNRRSFNINFAWHGTYGPSSGVYTPDREAANLNSPVMSVNNSSQGFAVPFRCKLKAAVHAGNALGSSDLTLYVLKKSVQSGQTTIAATKPIIGTYAAGKSFPFIYDVDIDKSIVWETADYVSFGFLNPTTSTGVWRTPSLSLYFEEEF</sequence>
<accession>A5FI92</accession>
<evidence type="ECO:0000256" key="1">
    <source>
        <dbReference type="SAM" id="Coils"/>
    </source>
</evidence>
<dbReference type="Proteomes" id="UP000006694">
    <property type="component" value="Chromosome"/>
</dbReference>
<proteinExistence type="predicted"/>
<protein>
    <submittedName>
        <fullName evidence="2">Uncharacterized protein</fullName>
    </submittedName>
</protein>
<keyword evidence="3" id="KW-1185">Reference proteome</keyword>
<dbReference type="EMBL" id="CP000685">
    <property type="protein sequence ID" value="ABQ05083.1"/>
    <property type="molecule type" value="Genomic_DNA"/>
</dbReference>
<evidence type="ECO:0000313" key="3">
    <source>
        <dbReference type="Proteomes" id="UP000006694"/>
    </source>
</evidence>
<organism evidence="2 3">
    <name type="scientific">Flavobacterium johnsoniae (strain ATCC 17061 / DSM 2064 / JCM 8514 / BCRC 14874 / CCUG 350202 / NBRC 14942 / NCIMB 11054 / UW101)</name>
    <name type="common">Cytophaga johnsonae</name>
    <dbReference type="NCBI Taxonomy" id="376686"/>
    <lineage>
        <taxon>Bacteria</taxon>
        <taxon>Pseudomonadati</taxon>
        <taxon>Bacteroidota</taxon>
        <taxon>Flavobacteriia</taxon>
        <taxon>Flavobacteriales</taxon>
        <taxon>Flavobacteriaceae</taxon>
        <taxon>Flavobacterium</taxon>
    </lineage>
</organism>
<reference evidence="2 3" key="1">
    <citation type="journal article" date="2009" name="Appl. Environ. Microbiol.">
        <title>Novel features of the polysaccharide-digesting gliding bacterium Flavobacterium johnsoniae as revealed by genome sequence analysis.</title>
        <authorList>
            <person name="McBride M.J."/>
            <person name="Xie G."/>
            <person name="Martens E.C."/>
            <person name="Lapidus A."/>
            <person name="Henrissat B."/>
            <person name="Rhodes R.G."/>
            <person name="Goltsman E."/>
            <person name="Wang W."/>
            <person name="Xu J."/>
            <person name="Hunnicutt D.W."/>
            <person name="Staroscik A.M."/>
            <person name="Hoover T.R."/>
            <person name="Cheng Y.Q."/>
            <person name="Stein J.L."/>
        </authorList>
    </citation>
    <scope>NUCLEOTIDE SEQUENCE [LARGE SCALE GENOMIC DNA]</scope>
    <source>
        <strain evidence="3">ATCC 17061 / DSM 2064 / JCM 8514 / BCRC 14874 / CCUG 350202 / NBRC 14942 / NCIMB 11054 / UW101</strain>
    </source>
</reference>
<dbReference type="OrthoDB" id="1377270at2"/>
<gene>
    <name evidence="2" type="ordered locus">Fjoh_2052</name>
</gene>
<dbReference type="STRING" id="376686.Fjoh_2052"/>